<dbReference type="Gene3D" id="3.40.630.30">
    <property type="match status" value="1"/>
</dbReference>
<keyword evidence="1" id="KW-0808">Transferase</keyword>
<protein>
    <submittedName>
        <fullName evidence="4">Uncharacterized protein LOC118428165</fullName>
    </submittedName>
</protein>
<gene>
    <name evidence="4" type="primary">LOC118428165</name>
</gene>
<dbReference type="KEGG" id="bfo:118428165"/>
<dbReference type="SUPFAM" id="SSF55729">
    <property type="entry name" value="Acyl-CoA N-acyltransferases (Nat)"/>
    <property type="match status" value="1"/>
</dbReference>
<evidence type="ECO:0000256" key="2">
    <source>
        <dbReference type="ARBA" id="ARBA00023315"/>
    </source>
</evidence>
<organism evidence="3 4">
    <name type="scientific">Branchiostoma floridae</name>
    <name type="common">Florida lancelet</name>
    <name type="synonym">Amphioxus</name>
    <dbReference type="NCBI Taxonomy" id="7739"/>
    <lineage>
        <taxon>Eukaryota</taxon>
        <taxon>Metazoa</taxon>
        <taxon>Chordata</taxon>
        <taxon>Cephalochordata</taxon>
        <taxon>Leptocardii</taxon>
        <taxon>Amphioxiformes</taxon>
        <taxon>Branchiostomatidae</taxon>
        <taxon>Branchiostoma</taxon>
    </lineage>
</organism>
<dbReference type="InterPro" id="IPR051635">
    <property type="entry name" value="SNAT-like"/>
</dbReference>
<dbReference type="InterPro" id="IPR016181">
    <property type="entry name" value="Acyl_CoA_acyltransferase"/>
</dbReference>
<proteinExistence type="predicted"/>
<sequence>MTGGCPEIVHTAEAASPIHEAGSMQDMLSSSSDDLFNQNPRSEEVIRVIRNEDELKAAWTLRDKCFRFDRFVSLERYQELYRAAPHLCFGYFDGEKLRGFLRGASQKADHFTPDFTGTGNVHDPDGETMVLQLLCVEEHDRRRGIGKPG</sequence>
<dbReference type="Proteomes" id="UP000001554">
    <property type="component" value="Chromosome 12"/>
</dbReference>
<dbReference type="PANTHER" id="PTHR10908:SF0">
    <property type="entry name" value="SEROTONIN N-ACETYLTRANSFERASE"/>
    <property type="match status" value="1"/>
</dbReference>
<reference evidence="4" key="2">
    <citation type="submission" date="2025-08" db="UniProtKB">
        <authorList>
            <consortium name="RefSeq"/>
        </authorList>
    </citation>
    <scope>IDENTIFICATION</scope>
    <source>
        <strain evidence="4">S238N-H82</strain>
        <tissue evidence="4">Testes</tissue>
    </source>
</reference>
<evidence type="ECO:0000313" key="4">
    <source>
        <dbReference type="RefSeq" id="XP_035694049.1"/>
    </source>
</evidence>
<evidence type="ECO:0000256" key="1">
    <source>
        <dbReference type="ARBA" id="ARBA00022679"/>
    </source>
</evidence>
<reference evidence="3" key="1">
    <citation type="journal article" date="2020" name="Nat. Ecol. Evol.">
        <title>Deeply conserved synteny resolves early events in vertebrate evolution.</title>
        <authorList>
            <person name="Simakov O."/>
            <person name="Marletaz F."/>
            <person name="Yue J.X."/>
            <person name="O'Connell B."/>
            <person name="Jenkins J."/>
            <person name="Brandt A."/>
            <person name="Calef R."/>
            <person name="Tung C.H."/>
            <person name="Huang T.K."/>
            <person name="Schmutz J."/>
            <person name="Satoh N."/>
            <person name="Yu J.K."/>
            <person name="Putnam N.H."/>
            <person name="Green R.E."/>
            <person name="Rokhsar D.S."/>
        </authorList>
    </citation>
    <scope>NUCLEOTIDE SEQUENCE [LARGE SCALE GENOMIC DNA]</scope>
    <source>
        <strain evidence="3">S238N-H82</strain>
    </source>
</reference>
<dbReference type="AlphaFoldDB" id="A0A9J7M5Y3"/>
<dbReference type="GeneID" id="118428165"/>
<accession>A0A9J7M5Y3</accession>
<dbReference type="RefSeq" id="XP_035694049.1">
    <property type="nucleotide sequence ID" value="XM_035838156.1"/>
</dbReference>
<dbReference type="PANTHER" id="PTHR10908">
    <property type="entry name" value="SEROTONIN N-ACETYLTRANSFERASE"/>
    <property type="match status" value="1"/>
</dbReference>
<keyword evidence="2" id="KW-0012">Acyltransferase</keyword>
<keyword evidence="3" id="KW-1185">Reference proteome</keyword>
<dbReference type="GO" id="GO:0008080">
    <property type="term" value="F:N-acetyltransferase activity"/>
    <property type="evidence" value="ECO:0007669"/>
    <property type="project" value="UniProtKB-ARBA"/>
</dbReference>
<evidence type="ECO:0000313" key="3">
    <source>
        <dbReference type="Proteomes" id="UP000001554"/>
    </source>
</evidence>
<name>A0A9J7M5Y3_BRAFL</name>
<dbReference type="OrthoDB" id="30840at2759"/>